<reference evidence="2" key="1">
    <citation type="submission" date="2022-11" db="EMBL/GenBank/DDBJ databases">
        <title>Hoeflea poritis sp. nov., isolated from scleractinian coral Porites lutea.</title>
        <authorList>
            <person name="Zhang G."/>
            <person name="Wei Q."/>
            <person name="Cai L."/>
        </authorList>
    </citation>
    <scope>NUCLEOTIDE SEQUENCE</scope>
    <source>
        <strain evidence="2">E7-10</strain>
    </source>
</reference>
<dbReference type="Proteomes" id="UP001148313">
    <property type="component" value="Unassembled WGS sequence"/>
</dbReference>
<evidence type="ECO:0000313" key="3">
    <source>
        <dbReference type="Proteomes" id="UP001148313"/>
    </source>
</evidence>
<feature type="chain" id="PRO_5046547641" evidence="1">
    <location>
        <begin position="25"/>
        <end position="126"/>
    </location>
</feature>
<organism evidence="2 3">
    <name type="scientific">Hoeflea poritis</name>
    <dbReference type="NCBI Taxonomy" id="2993659"/>
    <lineage>
        <taxon>Bacteria</taxon>
        <taxon>Pseudomonadati</taxon>
        <taxon>Pseudomonadota</taxon>
        <taxon>Alphaproteobacteria</taxon>
        <taxon>Hyphomicrobiales</taxon>
        <taxon>Rhizobiaceae</taxon>
        <taxon>Hoeflea</taxon>
    </lineage>
</organism>
<dbReference type="RefSeq" id="WP_271090708.1">
    <property type="nucleotide sequence ID" value="NZ_JAPJZH010000010.1"/>
</dbReference>
<comment type="caution">
    <text evidence="2">The sequence shown here is derived from an EMBL/GenBank/DDBJ whole genome shotgun (WGS) entry which is preliminary data.</text>
</comment>
<proteinExistence type="predicted"/>
<gene>
    <name evidence="2" type="ORF">OOZ53_16210</name>
</gene>
<feature type="signal peptide" evidence="1">
    <location>
        <begin position="1"/>
        <end position="24"/>
    </location>
</feature>
<keyword evidence="3" id="KW-1185">Reference proteome</keyword>
<dbReference type="InterPro" id="IPR012645">
    <property type="entry name" value="CHP02301"/>
</dbReference>
<evidence type="ECO:0000256" key="1">
    <source>
        <dbReference type="SAM" id="SignalP"/>
    </source>
</evidence>
<keyword evidence="1" id="KW-0732">Signal</keyword>
<dbReference type="Pfam" id="PF09539">
    <property type="entry name" value="DUF2385"/>
    <property type="match status" value="1"/>
</dbReference>
<name>A0ABT4VQB3_9HYPH</name>
<sequence length="126" mass="14131">MKRFCRAAALSTMLSLIAVSPAAAQNAEPPYEQRLIQLSEIVGSVHYLRKLCLGSEEGWRNRMQALIDIEATDPARRARFVAAFNKGYRSFASVHRKCNSVAIEAEELYRKQGLELASEIIARYGN</sequence>
<accession>A0ABT4VQB3</accession>
<protein>
    <submittedName>
        <fullName evidence="2">TIGR02301 family protein</fullName>
    </submittedName>
</protein>
<evidence type="ECO:0000313" key="2">
    <source>
        <dbReference type="EMBL" id="MDA4846904.1"/>
    </source>
</evidence>
<dbReference type="EMBL" id="JAPJZH010000010">
    <property type="protein sequence ID" value="MDA4846904.1"/>
    <property type="molecule type" value="Genomic_DNA"/>
</dbReference>
<dbReference type="NCBIfam" id="TIGR02301">
    <property type="entry name" value="TIGR02301 family protein"/>
    <property type="match status" value="1"/>
</dbReference>